<gene>
    <name evidence="2" type="ORF">ACINKY_10765</name>
</gene>
<protein>
    <recommendedName>
        <fullName evidence="1">DUF7674 domain-containing protein</fullName>
    </recommendedName>
</protein>
<organism evidence="2 3">
    <name type="scientific">Paenibacillus illinoisensis</name>
    <dbReference type="NCBI Taxonomy" id="59845"/>
    <lineage>
        <taxon>Bacteria</taxon>
        <taxon>Bacillati</taxon>
        <taxon>Bacillota</taxon>
        <taxon>Bacilli</taxon>
        <taxon>Bacillales</taxon>
        <taxon>Paenibacillaceae</taxon>
        <taxon>Paenibacillus</taxon>
    </lineage>
</organism>
<proteinExistence type="predicted"/>
<feature type="domain" description="DUF7674" evidence="1">
    <location>
        <begin position="25"/>
        <end position="123"/>
    </location>
</feature>
<evidence type="ECO:0000259" key="1">
    <source>
        <dbReference type="Pfam" id="PF24722"/>
    </source>
</evidence>
<evidence type="ECO:0000313" key="2">
    <source>
        <dbReference type="EMBL" id="MFK0522674.1"/>
    </source>
</evidence>
<dbReference type="RefSeq" id="WP_402874494.1">
    <property type="nucleotide sequence ID" value="NZ_JBIYSL010000002.1"/>
</dbReference>
<dbReference type="Proteomes" id="UP001618531">
    <property type="component" value="Unassembled WGS sequence"/>
</dbReference>
<name>A0ABW8HSN8_9BACL</name>
<dbReference type="EMBL" id="JBIYSL010000002">
    <property type="protein sequence ID" value="MFK0522674.1"/>
    <property type="molecule type" value="Genomic_DNA"/>
</dbReference>
<comment type="caution">
    <text evidence="2">The sequence shown here is derived from an EMBL/GenBank/DDBJ whole genome shotgun (WGS) entry which is preliminary data.</text>
</comment>
<dbReference type="Pfam" id="PF24722">
    <property type="entry name" value="DUF7674"/>
    <property type="match status" value="1"/>
</dbReference>
<accession>A0ABW8HSN8</accession>
<evidence type="ECO:0000313" key="3">
    <source>
        <dbReference type="Proteomes" id="UP001618531"/>
    </source>
</evidence>
<dbReference type="InterPro" id="IPR056091">
    <property type="entry name" value="DUF7674"/>
</dbReference>
<sequence>MTLNYKNVVYEMRRLLPVLNTLYIKELNELWEENGTIPPHVAFGNILNPYLINLLQINHELTDSEDKLLVIIFGFIEKMALSNDVDVRNVVSTTVMARLGDDTTVLTNALKYLGEQTKVLSKEIEASYGRSGNLKILDQLTGNVSSIKHRK</sequence>
<reference evidence="2 3" key="1">
    <citation type="submission" date="2024-11" db="EMBL/GenBank/DDBJ databases">
        <title>Identification and Characterization of a Novel Fosfomycin Bacillithiol Transferase FosB8 in Paenibacillus illinoisensis.</title>
        <authorList>
            <person name="Lu W."/>
        </authorList>
    </citation>
    <scope>NUCLEOTIDE SEQUENCE [LARGE SCALE GENOMIC DNA]</scope>
    <source>
        <strain evidence="2 3">WP77</strain>
    </source>
</reference>
<keyword evidence="3" id="KW-1185">Reference proteome</keyword>